<reference evidence="6 7" key="1">
    <citation type="submission" date="2016-10" db="EMBL/GenBank/DDBJ databases">
        <authorList>
            <person name="de Groot N.N."/>
        </authorList>
    </citation>
    <scope>NUCLEOTIDE SEQUENCE [LARGE SCALE GENOMIC DNA]</scope>
    <source>
        <strain evidence="6 7">CGMCC 1.11030</strain>
    </source>
</reference>
<evidence type="ECO:0000256" key="3">
    <source>
        <dbReference type="ARBA" id="ARBA00023163"/>
    </source>
</evidence>
<dbReference type="STRING" id="1114924.SAMN05216258_11385"/>
<dbReference type="PANTHER" id="PTHR47506">
    <property type="entry name" value="TRANSCRIPTIONAL REGULATORY PROTEIN"/>
    <property type="match status" value="1"/>
</dbReference>
<dbReference type="AlphaFoldDB" id="A0A1I3NH98"/>
<dbReference type="PROSITE" id="PS50977">
    <property type="entry name" value="HTH_TETR_2"/>
    <property type="match status" value="1"/>
</dbReference>
<keyword evidence="7" id="KW-1185">Reference proteome</keyword>
<dbReference type="Gene3D" id="1.10.10.60">
    <property type="entry name" value="Homeodomain-like"/>
    <property type="match status" value="1"/>
</dbReference>
<dbReference type="InterPro" id="IPR036271">
    <property type="entry name" value="Tet_transcr_reg_TetR-rel_C_sf"/>
</dbReference>
<dbReference type="Pfam" id="PF00440">
    <property type="entry name" value="TetR_N"/>
    <property type="match status" value="1"/>
</dbReference>
<evidence type="ECO:0000256" key="4">
    <source>
        <dbReference type="PROSITE-ProRule" id="PRU00335"/>
    </source>
</evidence>
<dbReference type="Proteomes" id="UP000199377">
    <property type="component" value="Unassembled WGS sequence"/>
</dbReference>
<evidence type="ECO:0000259" key="5">
    <source>
        <dbReference type="PROSITE" id="PS50977"/>
    </source>
</evidence>
<gene>
    <name evidence="6" type="ORF">SAMN05216258_11385</name>
</gene>
<evidence type="ECO:0000313" key="6">
    <source>
        <dbReference type="EMBL" id="SFJ08683.1"/>
    </source>
</evidence>
<organism evidence="6 7">
    <name type="scientific">Albimonas pacifica</name>
    <dbReference type="NCBI Taxonomy" id="1114924"/>
    <lineage>
        <taxon>Bacteria</taxon>
        <taxon>Pseudomonadati</taxon>
        <taxon>Pseudomonadota</taxon>
        <taxon>Alphaproteobacteria</taxon>
        <taxon>Rhodobacterales</taxon>
        <taxon>Paracoccaceae</taxon>
        <taxon>Albimonas</taxon>
    </lineage>
</organism>
<evidence type="ECO:0000313" key="7">
    <source>
        <dbReference type="Proteomes" id="UP000199377"/>
    </source>
</evidence>
<protein>
    <submittedName>
        <fullName evidence="6">Transcriptional regulator, TetR family</fullName>
    </submittedName>
</protein>
<proteinExistence type="predicted"/>
<dbReference type="PANTHER" id="PTHR47506:SF7">
    <property type="entry name" value="TRANSCRIPTIONAL REGULATORY PROTEIN"/>
    <property type="match status" value="1"/>
</dbReference>
<keyword evidence="2 4" id="KW-0238">DNA-binding</keyword>
<accession>A0A1I3NH98</accession>
<keyword evidence="1" id="KW-0805">Transcription regulation</keyword>
<dbReference type="InterPro" id="IPR001647">
    <property type="entry name" value="HTH_TetR"/>
</dbReference>
<keyword evidence="3" id="KW-0804">Transcription</keyword>
<feature type="DNA-binding region" description="H-T-H motif" evidence="4">
    <location>
        <begin position="43"/>
        <end position="62"/>
    </location>
</feature>
<feature type="domain" description="HTH tetR-type" evidence="5">
    <location>
        <begin position="20"/>
        <end position="80"/>
    </location>
</feature>
<dbReference type="SUPFAM" id="SSF48498">
    <property type="entry name" value="Tetracyclin repressor-like, C-terminal domain"/>
    <property type="match status" value="1"/>
</dbReference>
<evidence type="ECO:0000256" key="1">
    <source>
        <dbReference type="ARBA" id="ARBA00023015"/>
    </source>
</evidence>
<dbReference type="EMBL" id="FOQH01000013">
    <property type="protein sequence ID" value="SFJ08683.1"/>
    <property type="molecule type" value="Genomic_DNA"/>
</dbReference>
<name>A0A1I3NH98_9RHOB</name>
<dbReference type="PRINTS" id="PR00455">
    <property type="entry name" value="HTHTETR"/>
</dbReference>
<dbReference type="Gene3D" id="1.10.357.10">
    <property type="entry name" value="Tetracycline Repressor, domain 2"/>
    <property type="match status" value="1"/>
</dbReference>
<sequence length="213" mass="22773">MESPVTDAPETDGPRARAKRESLRRILVAASARLRREGLEGAAIAPVMKAAGLTHGAFYAHFRDKDELAVAAFRQAFATERERWIGATRDRSWPARARRLAARYLTARHRDDPGAGCAFAALATDAARAPDAFRAAYGQELRATLAAIRGAPDDDPMRPPPLDHAAAMLALCVGGLSLARAVNDPELSERLLSACRDAAERLAQADAAAAPPD</sequence>
<dbReference type="GO" id="GO:0003677">
    <property type="term" value="F:DNA binding"/>
    <property type="evidence" value="ECO:0007669"/>
    <property type="project" value="UniProtKB-UniRule"/>
</dbReference>
<dbReference type="SUPFAM" id="SSF46689">
    <property type="entry name" value="Homeodomain-like"/>
    <property type="match status" value="1"/>
</dbReference>
<dbReference type="InterPro" id="IPR009057">
    <property type="entry name" value="Homeodomain-like_sf"/>
</dbReference>
<evidence type="ECO:0000256" key="2">
    <source>
        <dbReference type="ARBA" id="ARBA00023125"/>
    </source>
</evidence>
<dbReference type="OrthoDB" id="9811084at2"/>